<proteinExistence type="predicted"/>
<dbReference type="HOGENOM" id="CLU_056887_4_1_0"/>
<sequence length="258" mass="28647">MQWKFSKRLVTRCKTIRYDGTFAEEESLIIKEIRHNIHVNGEFFASVMLIPEQQKEFTYGFLFTSGIINSSDDVVNYRMCENYNIYVYLKDPRPLAGNSTWTITSGCGGGKVLDKTYDDIKTIDSAFKISAADILNHFKVMEKESDLHSATRCVHKAYFAGSDGDCFASDDIGRHNTIDKVIGGIVLKGLSSDGILISTGRLTSEMILKCSRAEIPVIVSRTAPSKLGIDLAEKSNMTLAGLTGKKSFTVFNDPGRIE</sequence>
<accession>F8E6F1</accession>
<dbReference type="RefSeq" id="WP_013886275.1">
    <property type="nucleotide sequence ID" value="NC_015672.1"/>
</dbReference>
<dbReference type="PIRSF" id="PIRSF015626">
    <property type="entry name" value="FdhD"/>
    <property type="match status" value="1"/>
</dbReference>
<name>F8E6F1_FLESM</name>
<keyword evidence="2" id="KW-0501">Molybdenum cofactor biosynthesis</keyword>
<dbReference type="InterPro" id="IPR016193">
    <property type="entry name" value="Cytidine_deaminase-like"/>
</dbReference>
<dbReference type="STRING" id="717231.Flexsi_1132"/>
<gene>
    <name evidence="3" type="ordered locus">Flexsi_1132</name>
</gene>
<dbReference type="OrthoDB" id="9782042at2"/>
<organism evidence="3 4">
    <name type="scientific">Flexistipes sinusarabici (strain ATCC 49648 / DSM 4947 / MAS 10)</name>
    <dbReference type="NCBI Taxonomy" id="717231"/>
    <lineage>
        <taxon>Bacteria</taxon>
        <taxon>Pseudomonadati</taxon>
        <taxon>Deferribacterota</taxon>
        <taxon>Deferribacteres</taxon>
        <taxon>Deferribacterales</taxon>
        <taxon>Flexistipitaceae</taxon>
        <taxon>Flexistipes</taxon>
    </lineage>
</organism>
<keyword evidence="4" id="KW-1185">Reference proteome</keyword>
<reference evidence="3 4" key="1">
    <citation type="journal article" date="2011" name="Stand. Genomic Sci.">
        <title>Genome sequence of the moderately thermophilic halophile Flexistipes sinusarabici strain (MAS10).</title>
        <authorList>
            <person name="Lapidus A."/>
            <person name="Chertkov O."/>
            <person name="Nolan M."/>
            <person name="Lucas S."/>
            <person name="Hammon N."/>
            <person name="Deshpande S."/>
            <person name="Cheng J.F."/>
            <person name="Tapia R."/>
            <person name="Han C."/>
            <person name="Goodwin L."/>
            <person name="Pitluck S."/>
            <person name="Liolios K."/>
            <person name="Pagani I."/>
            <person name="Ivanova N."/>
            <person name="Huntemann M."/>
            <person name="Mavromatis K."/>
            <person name="Mikhailova N."/>
            <person name="Pati A."/>
            <person name="Chen A."/>
            <person name="Palaniappan K."/>
            <person name="Land M."/>
            <person name="Hauser L."/>
            <person name="Brambilla E.M."/>
            <person name="Rohde M."/>
            <person name="Abt B."/>
            <person name="Spring S."/>
            <person name="Goker M."/>
            <person name="Bristow J."/>
            <person name="Eisen J.A."/>
            <person name="Markowitz V."/>
            <person name="Hugenholtz P."/>
            <person name="Kyrpides N.C."/>
            <person name="Klenk H.P."/>
            <person name="Woyke T."/>
        </authorList>
    </citation>
    <scope>NUCLEOTIDE SEQUENCE [LARGE SCALE GENOMIC DNA]</scope>
    <source>
        <strain evidence="4">DSM 4947 / MAS 10</strain>
    </source>
</reference>
<dbReference type="AlphaFoldDB" id="F8E6F1"/>
<dbReference type="Pfam" id="PF02634">
    <property type="entry name" value="FdhD-NarQ"/>
    <property type="match status" value="1"/>
</dbReference>
<evidence type="ECO:0000313" key="4">
    <source>
        <dbReference type="Proteomes" id="UP000006621"/>
    </source>
</evidence>
<dbReference type="SUPFAM" id="SSF53927">
    <property type="entry name" value="Cytidine deaminase-like"/>
    <property type="match status" value="1"/>
</dbReference>
<dbReference type="PANTHER" id="PTHR30592:SF1">
    <property type="entry name" value="SULFUR CARRIER PROTEIN FDHD"/>
    <property type="match status" value="1"/>
</dbReference>
<dbReference type="EMBL" id="CP002858">
    <property type="protein sequence ID" value="AEI14788.1"/>
    <property type="molecule type" value="Genomic_DNA"/>
</dbReference>
<reference evidence="4" key="2">
    <citation type="submission" date="2011-06" db="EMBL/GenBank/DDBJ databases">
        <title>The complete genome of Flexistipes sinusarabici DSM 4947.</title>
        <authorList>
            <person name="Lucas S."/>
            <person name="Han J."/>
            <person name="Lapidus A."/>
            <person name="Bruce D."/>
            <person name="Goodwin L."/>
            <person name="Pitluck S."/>
            <person name="Peters L."/>
            <person name="Kyrpides N."/>
            <person name="Mavromatis K."/>
            <person name="Ivanova N."/>
            <person name="Mikhailova N."/>
            <person name="Chertkov O."/>
            <person name="Detter J.C."/>
            <person name="Tapia R."/>
            <person name="Han C."/>
            <person name="Land M."/>
            <person name="Hauser L."/>
            <person name="Markowitz V."/>
            <person name="Cheng J.-F."/>
            <person name="Hugenholtz P."/>
            <person name="Woyke T."/>
            <person name="Wu D."/>
            <person name="Spring S."/>
            <person name="Schroeder M."/>
            <person name="Brambilla E."/>
            <person name="Klenk H.-P."/>
            <person name="Eisen J.A."/>
        </authorList>
    </citation>
    <scope>NUCLEOTIDE SEQUENCE [LARGE SCALE GENOMIC DNA]</scope>
    <source>
        <strain evidence="4">DSM 4947 / MAS 10</strain>
    </source>
</reference>
<evidence type="ECO:0000313" key="3">
    <source>
        <dbReference type="EMBL" id="AEI14788.1"/>
    </source>
</evidence>
<dbReference type="eggNOG" id="COG1526">
    <property type="taxonomic scope" value="Bacteria"/>
</dbReference>
<dbReference type="NCBIfam" id="TIGR00129">
    <property type="entry name" value="fdhD_narQ"/>
    <property type="match status" value="1"/>
</dbReference>
<dbReference type="PANTHER" id="PTHR30592">
    <property type="entry name" value="FORMATE DEHYDROGENASE"/>
    <property type="match status" value="1"/>
</dbReference>
<dbReference type="Gene3D" id="3.40.140.10">
    <property type="entry name" value="Cytidine Deaminase, domain 2"/>
    <property type="match status" value="1"/>
</dbReference>
<protein>
    <submittedName>
        <fullName evidence="3">Formate dehydrogenase family accessory protein FdhD</fullName>
    </submittedName>
</protein>
<dbReference type="GO" id="GO:0016783">
    <property type="term" value="F:sulfurtransferase activity"/>
    <property type="evidence" value="ECO:0007669"/>
    <property type="project" value="InterPro"/>
</dbReference>
<evidence type="ECO:0000256" key="2">
    <source>
        <dbReference type="ARBA" id="ARBA00023150"/>
    </source>
</evidence>
<dbReference type="GO" id="GO:0006777">
    <property type="term" value="P:Mo-molybdopterin cofactor biosynthetic process"/>
    <property type="evidence" value="ECO:0007669"/>
    <property type="project" value="UniProtKB-KW"/>
</dbReference>
<dbReference type="KEGG" id="fsi:Flexsi_1132"/>
<evidence type="ECO:0000256" key="1">
    <source>
        <dbReference type="ARBA" id="ARBA00022490"/>
    </source>
</evidence>
<dbReference type="Proteomes" id="UP000006621">
    <property type="component" value="Chromosome"/>
</dbReference>
<dbReference type="Gene3D" id="3.10.20.10">
    <property type="match status" value="1"/>
</dbReference>
<dbReference type="InterPro" id="IPR003786">
    <property type="entry name" value="FdhD"/>
</dbReference>
<keyword evidence="1" id="KW-0963">Cytoplasm</keyword>